<dbReference type="AlphaFoldDB" id="A0A6J4P8D1"/>
<dbReference type="Gene3D" id="3.40.50.720">
    <property type="entry name" value="NAD(P)-binding Rossmann-like Domain"/>
    <property type="match status" value="1"/>
</dbReference>
<dbReference type="CDD" id="cd05233">
    <property type="entry name" value="SDR_c"/>
    <property type="match status" value="1"/>
</dbReference>
<comment type="similarity">
    <text evidence="1 3">Belongs to the short-chain dehydrogenases/reductases (SDR) family.</text>
</comment>
<evidence type="ECO:0000256" key="3">
    <source>
        <dbReference type="RuleBase" id="RU000363"/>
    </source>
</evidence>
<accession>A0A6J4P8D1</accession>
<dbReference type="NCBIfam" id="NF004825">
    <property type="entry name" value="PRK06181.1"/>
    <property type="match status" value="1"/>
</dbReference>
<feature type="compositionally biased region" description="Basic and acidic residues" evidence="4">
    <location>
        <begin position="190"/>
        <end position="205"/>
    </location>
</feature>
<evidence type="ECO:0000256" key="2">
    <source>
        <dbReference type="ARBA" id="ARBA00023002"/>
    </source>
</evidence>
<dbReference type="FunFam" id="3.40.50.720:FF:000084">
    <property type="entry name" value="Short-chain dehydrogenase reductase"/>
    <property type="match status" value="1"/>
</dbReference>
<feature type="domain" description="Ketoreductase" evidence="5">
    <location>
        <begin position="8"/>
        <end position="208"/>
    </location>
</feature>
<dbReference type="GO" id="GO:0016020">
    <property type="term" value="C:membrane"/>
    <property type="evidence" value="ECO:0007669"/>
    <property type="project" value="TreeGrafter"/>
</dbReference>
<reference evidence="6" key="1">
    <citation type="submission" date="2020-02" db="EMBL/GenBank/DDBJ databases">
        <authorList>
            <person name="Meier V. D."/>
        </authorList>
    </citation>
    <scope>NUCLEOTIDE SEQUENCE</scope>
    <source>
        <strain evidence="6">AVDCRST_MAG78</strain>
    </source>
</reference>
<dbReference type="SUPFAM" id="SSF51735">
    <property type="entry name" value="NAD(P)-binding Rossmann-fold domains"/>
    <property type="match status" value="1"/>
</dbReference>
<name>A0A6J4P8D1_9ACTN</name>
<dbReference type="SMART" id="SM00822">
    <property type="entry name" value="PKS_KR"/>
    <property type="match status" value="1"/>
</dbReference>
<dbReference type="Pfam" id="PF00106">
    <property type="entry name" value="adh_short"/>
    <property type="match status" value="1"/>
</dbReference>
<dbReference type="InterPro" id="IPR020904">
    <property type="entry name" value="Sc_DH/Rdtase_CS"/>
</dbReference>
<dbReference type="GO" id="GO:0016491">
    <property type="term" value="F:oxidoreductase activity"/>
    <property type="evidence" value="ECO:0007669"/>
    <property type="project" value="UniProtKB-KW"/>
</dbReference>
<dbReference type="PRINTS" id="PR00081">
    <property type="entry name" value="GDHRDH"/>
</dbReference>
<keyword evidence="2" id="KW-0560">Oxidoreductase</keyword>
<dbReference type="PANTHER" id="PTHR44196:SF1">
    <property type="entry name" value="DEHYDROGENASE_REDUCTASE SDR FAMILY MEMBER 7B"/>
    <property type="match status" value="1"/>
</dbReference>
<proteinExistence type="inferred from homology"/>
<evidence type="ECO:0000313" key="6">
    <source>
        <dbReference type="EMBL" id="CAA9405546.1"/>
    </source>
</evidence>
<evidence type="ECO:0000256" key="4">
    <source>
        <dbReference type="SAM" id="MobiDB-lite"/>
    </source>
</evidence>
<sequence length="260" mass="27537">MKETLKGKVAVVTGASSGIGEATARALADRGAAVVLAARAEEKLRFLEREISAAGGRALAIRTDVADEASVGAMIEQVVGEFGAIDVLVNNAGLGLSGRVEDLRAEDLRYLFEVNLLGPLVCTQAALPHMPRGGRIVNVSSVVGKRAIPKVGGYSATKFALNALSDALRVEVADRGITVTSIYPGTTRTPFRENSRRTKDEERGWRPRGVTPEKVAGKIAAAVESGGRDVYVTLSDRIFVVGTVLAPGLFDRLLRLWAKG</sequence>
<dbReference type="EMBL" id="CADCVB010000003">
    <property type="protein sequence ID" value="CAA9405546.1"/>
    <property type="molecule type" value="Genomic_DNA"/>
</dbReference>
<protein>
    <submittedName>
        <fullName evidence="6">Short-chain dehydrogenase/reductase SDR</fullName>
    </submittedName>
</protein>
<evidence type="ECO:0000256" key="1">
    <source>
        <dbReference type="ARBA" id="ARBA00006484"/>
    </source>
</evidence>
<organism evidence="6">
    <name type="scientific">uncultured Rubrobacteraceae bacterium</name>
    <dbReference type="NCBI Taxonomy" id="349277"/>
    <lineage>
        <taxon>Bacteria</taxon>
        <taxon>Bacillati</taxon>
        <taxon>Actinomycetota</taxon>
        <taxon>Rubrobacteria</taxon>
        <taxon>Rubrobacterales</taxon>
        <taxon>Rubrobacteraceae</taxon>
        <taxon>environmental samples</taxon>
    </lineage>
</organism>
<dbReference type="InterPro" id="IPR057326">
    <property type="entry name" value="KR_dom"/>
</dbReference>
<dbReference type="PANTHER" id="PTHR44196">
    <property type="entry name" value="DEHYDROGENASE/REDUCTASE SDR FAMILY MEMBER 7B"/>
    <property type="match status" value="1"/>
</dbReference>
<dbReference type="InterPro" id="IPR036291">
    <property type="entry name" value="NAD(P)-bd_dom_sf"/>
</dbReference>
<evidence type="ECO:0000259" key="5">
    <source>
        <dbReference type="SMART" id="SM00822"/>
    </source>
</evidence>
<dbReference type="InterPro" id="IPR002347">
    <property type="entry name" value="SDR_fam"/>
</dbReference>
<gene>
    <name evidence="6" type="ORF">AVDCRST_MAG78-11</name>
</gene>
<dbReference type="PRINTS" id="PR00080">
    <property type="entry name" value="SDRFAMILY"/>
</dbReference>
<dbReference type="PROSITE" id="PS00061">
    <property type="entry name" value="ADH_SHORT"/>
    <property type="match status" value="1"/>
</dbReference>
<feature type="region of interest" description="Disordered" evidence="4">
    <location>
        <begin position="188"/>
        <end position="209"/>
    </location>
</feature>